<gene>
    <name evidence="1" type="ORF">FRC98_11360</name>
</gene>
<protein>
    <submittedName>
        <fullName evidence="1">Uncharacterized protein</fullName>
    </submittedName>
</protein>
<dbReference type="EMBL" id="VOSM01000004">
    <property type="protein sequence ID" value="TXD37320.1"/>
    <property type="molecule type" value="Genomic_DNA"/>
</dbReference>
<organism evidence="1 2">
    <name type="scientific">Lujinxingia vulgaris</name>
    <dbReference type="NCBI Taxonomy" id="2600176"/>
    <lineage>
        <taxon>Bacteria</taxon>
        <taxon>Deltaproteobacteria</taxon>
        <taxon>Bradymonadales</taxon>
        <taxon>Lujinxingiaceae</taxon>
        <taxon>Lujinxingia</taxon>
    </lineage>
</organism>
<name>A0A5C6X691_9DELT</name>
<evidence type="ECO:0000313" key="1">
    <source>
        <dbReference type="EMBL" id="TXD37320.1"/>
    </source>
</evidence>
<dbReference type="Proteomes" id="UP000321412">
    <property type="component" value="Unassembled WGS sequence"/>
</dbReference>
<reference evidence="1 2" key="1">
    <citation type="submission" date="2019-08" db="EMBL/GenBank/DDBJ databases">
        <title>Bradymonadales sp. TMQ4.</title>
        <authorList>
            <person name="Liang Q."/>
        </authorList>
    </citation>
    <scope>NUCLEOTIDE SEQUENCE [LARGE SCALE GENOMIC DNA]</scope>
    <source>
        <strain evidence="1 2">TMQ4</strain>
    </source>
</reference>
<sequence>MAELAVLSRVSASTVVELMVGRDVGVAQKGGVEDAVSGADLQAGEEAGVGVAAGQVHGVVVALVEDDAAPLLDVEVGVLAVDDGVGADAGAHAVKVEVVEAQAVRTHIQADAVMRLGGGGGGET</sequence>
<evidence type="ECO:0000313" key="2">
    <source>
        <dbReference type="Proteomes" id="UP000321412"/>
    </source>
</evidence>
<comment type="caution">
    <text evidence="1">The sequence shown here is derived from an EMBL/GenBank/DDBJ whole genome shotgun (WGS) entry which is preliminary data.</text>
</comment>
<proteinExistence type="predicted"/>
<accession>A0A5C6X691</accession>
<dbReference type="AlphaFoldDB" id="A0A5C6X691"/>
<keyword evidence="2" id="KW-1185">Reference proteome</keyword>